<evidence type="ECO:0000256" key="4">
    <source>
        <dbReference type="ARBA" id="ARBA00022723"/>
    </source>
</evidence>
<dbReference type="Proteomes" id="UP001149165">
    <property type="component" value="Unassembled WGS sequence"/>
</dbReference>
<gene>
    <name evidence="10" type="ORF">N7456_000412</name>
</gene>
<keyword evidence="7 9" id="KW-0503">Monooxygenase</keyword>
<keyword evidence="6 8" id="KW-0408">Iron</keyword>
<dbReference type="GO" id="GO:0004497">
    <property type="term" value="F:monooxygenase activity"/>
    <property type="evidence" value="ECO:0007669"/>
    <property type="project" value="UniProtKB-KW"/>
</dbReference>
<proteinExistence type="inferred from homology"/>
<evidence type="ECO:0000313" key="10">
    <source>
        <dbReference type="EMBL" id="KAJ5116064.1"/>
    </source>
</evidence>
<dbReference type="GO" id="GO:0020037">
    <property type="term" value="F:heme binding"/>
    <property type="evidence" value="ECO:0007669"/>
    <property type="project" value="InterPro"/>
</dbReference>
<dbReference type="PRINTS" id="PR00385">
    <property type="entry name" value="P450"/>
</dbReference>
<evidence type="ECO:0000256" key="7">
    <source>
        <dbReference type="ARBA" id="ARBA00023033"/>
    </source>
</evidence>
<organism evidence="10 11">
    <name type="scientific">Penicillium angulare</name>
    <dbReference type="NCBI Taxonomy" id="116970"/>
    <lineage>
        <taxon>Eukaryota</taxon>
        <taxon>Fungi</taxon>
        <taxon>Dikarya</taxon>
        <taxon>Ascomycota</taxon>
        <taxon>Pezizomycotina</taxon>
        <taxon>Eurotiomycetes</taxon>
        <taxon>Eurotiomycetidae</taxon>
        <taxon>Eurotiales</taxon>
        <taxon>Aspergillaceae</taxon>
        <taxon>Penicillium</taxon>
    </lineage>
</organism>
<keyword evidence="11" id="KW-1185">Reference proteome</keyword>
<dbReference type="SUPFAM" id="SSF48264">
    <property type="entry name" value="Cytochrome P450"/>
    <property type="match status" value="1"/>
</dbReference>
<dbReference type="InterPro" id="IPR001128">
    <property type="entry name" value="Cyt_P450"/>
</dbReference>
<dbReference type="PRINTS" id="PR00463">
    <property type="entry name" value="EP450I"/>
</dbReference>
<evidence type="ECO:0000256" key="9">
    <source>
        <dbReference type="RuleBase" id="RU000461"/>
    </source>
</evidence>
<feature type="binding site" description="axial binding residue" evidence="8">
    <location>
        <position position="435"/>
    </location>
    <ligand>
        <name>heme</name>
        <dbReference type="ChEBI" id="CHEBI:30413"/>
    </ligand>
    <ligandPart>
        <name>Fe</name>
        <dbReference type="ChEBI" id="CHEBI:18248"/>
    </ligandPart>
</feature>
<dbReference type="OrthoDB" id="1470350at2759"/>
<name>A0A9W9GC34_9EURO</name>
<keyword evidence="3 8" id="KW-0349">Heme</keyword>
<evidence type="ECO:0000256" key="3">
    <source>
        <dbReference type="ARBA" id="ARBA00022617"/>
    </source>
</evidence>
<evidence type="ECO:0000313" key="11">
    <source>
        <dbReference type="Proteomes" id="UP001149165"/>
    </source>
</evidence>
<dbReference type="Pfam" id="PF00067">
    <property type="entry name" value="p450"/>
    <property type="match status" value="1"/>
</dbReference>
<dbReference type="InterPro" id="IPR050121">
    <property type="entry name" value="Cytochrome_P450_monoxygenase"/>
</dbReference>
<evidence type="ECO:0000256" key="5">
    <source>
        <dbReference type="ARBA" id="ARBA00023002"/>
    </source>
</evidence>
<evidence type="ECO:0000256" key="2">
    <source>
        <dbReference type="ARBA" id="ARBA00010617"/>
    </source>
</evidence>
<evidence type="ECO:0000256" key="1">
    <source>
        <dbReference type="ARBA" id="ARBA00001971"/>
    </source>
</evidence>
<dbReference type="InterPro" id="IPR036396">
    <property type="entry name" value="Cyt_P450_sf"/>
</dbReference>
<evidence type="ECO:0000256" key="6">
    <source>
        <dbReference type="ARBA" id="ARBA00023004"/>
    </source>
</evidence>
<dbReference type="PANTHER" id="PTHR24305">
    <property type="entry name" value="CYTOCHROME P450"/>
    <property type="match status" value="1"/>
</dbReference>
<keyword evidence="5 9" id="KW-0560">Oxidoreductase</keyword>
<accession>A0A9W9GC34</accession>
<sequence>MGLSLLSVVPPAIFCYFVLSAARLLLIHPLRHVPGPRLWICFPILRHISAMRGTFDINMRRFHTQYGEVVRFGPDEVSFITPEAWKLIYGHGHAQLPKVVVPGSLGIDIFSANNVDHSRYRKALSHAFSARGLQQQEPIIKSYVDMLVARLKGFADSQLPVDMVQWYNLTTFDMIGDLAFGESFGGLENSRCHYWVSTIFDFVKVVPFLKLKEAYPAIFPLLVGFLPKDLLSARQKQAVYARNTVQNRLHNTRAHGRGDFMDSMLRHYNEKDGLTDKELEANATFLIIAGSETTVTLLSGVIYWLLKTPKALAKATNEIRSVMQTEEDINMQNVSTKLPYMLACLEEGFRMYPPVPTGQQRQVVTPSNISGYNIPPGTKVSVHQSAAYWSPTNFHNPQSFIPERWLPNAKSDPSSPFFFDKRDVLQPFSVGPRNCIGKNLAYAEMRLILARTLWNFDVELRRESLDWSDQKTYTLWDKHQLMCNVKLRA</sequence>
<reference evidence="10" key="2">
    <citation type="journal article" date="2023" name="IMA Fungus">
        <title>Comparative genomic study of the Penicillium genus elucidates a diverse pangenome and 15 lateral gene transfer events.</title>
        <authorList>
            <person name="Petersen C."/>
            <person name="Sorensen T."/>
            <person name="Nielsen M.R."/>
            <person name="Sondergaard T.E."/>
            <person name="Sorensen J.L."/>
            <person name="Fitzpatrick D.A."/>
            <person name="Frisvad J.C."/>
            <person name="Nielsen K.L."/>
        </authorList>
    </citation>
    <scope>NUCLEOTIDE SEQUENCE</scope>
    <source>
        <strain evidence="10">IBT 30069</strain>
    </source>
</reference>
<dbReference type="CDD" id="cd11058">
    <property type="entry name" value="CYP60B-like"/>
    <property type="match status" value="1"/>
</dbReference>
<dbReference type="GO" id="GO:0005506">
    <property type="term" value="F:iron ion binding"/>
    <property type="evidence" value="ECO:0007669"/>
    <property type="project" value="InterPro"/>
</dbReference>
<protein>
    <recommendedName>
        <fullName evidence="12">Cytochrome P450</fullName>
    </recommendedName>
</protein>
<dbReference type="PROSITE" id="PS00086">
    <property type="entry name" value="CYTOCHROME_P450"/>
    <property type="match status" value="1"/>
</dbReference>
<dbReference type="AlphaFoldDB" id="A0A9W9GC34"/>
<dbReference type="PANTHER" id="PTHR24305:SF230">
    <property type="entry name" value="P450, PUTATIVE (EUROFUNG)-RELATED"/>
    <property type="match status" value="1"/>
</dbReference>
<dbReference type="GO" id="GO:0016705">
    <property type="term" value="F:oxidoreductase activity, acting on paired donors, with incorporation or reduction of molecular oxygen"/>
    <property type="evidence" value="ECO:0007669"/>
    <property type="project" value="InterPro"/>
</dbReference>
<comment type="caution">
    <text evidence="10">The sequence shown here is derived from an EMBL/GenBank/DDBJ whole genome shotgun (WGS) entry which is preliminary data.</text>
</comment>
<reference evidence="10" key="1">
    <citation type="submission" date="2022-11" db="EMBL/GenBank/DDBJ databases">
        <authorList>
            <person name="Petersen C."/>
        </authorList>
    </citation>
    <scope>NUCLEOTIDE SEQUENCE</scope>
    <source>
        <strain evidence="10">IBT 30069</strain>
    </source>
</reference>
<comment type="similarity">
    <text evidence="2 9">Belongs to the cytochrome P450 family.</text>
</comment>
<dbReference type="InterPro" id="IPR002401">
    <property type="entry name" value="Cyt_P450_E_grp-I"/>
</dbReference>
<evidence type="ECO:0000256" key="8">
    <source>
        <dbReference type="PIRSR" id="PIRSR602401-1"/>
    </source>
</evidence>
<evidence type="ECO:0008006" key="12">
    <source>
        <dbReference type="Google" id="ProtNLM"/>
    </source>
</evidence>
<dbReference type="EMBL" id="JAPQKH010000001">
    <property type="protein sequence ID" value="KAJ5116064.1"/>
    <property type="molecule type" value="Genomic_DNA"/>
</dbReference>
<dbReference type="Gene3D" id="1.10.630.10">
    <property type="entry name" value="Cytochrome P450"/>
    <property type="match status" value="1"/>
</dbReference>
<dbReference type="GO" id="GO:0043386">
    <property type="term" value="P:mycotoxin biosynthetic process"/>
    <property type="evidence" value="ECO:0007669"/>
    <property type="project" value="UniProtKB-ARBA"/>
</dbReference>
<keyword evidence="4 8" id="KW-0479">Metal-binding</keyword>
<comment type="cofactor">
    <cofactor evidence="1 8">
        <name>heme</name>
        <dbReference type="ChEBI" id="CHEBI:30413"/>
    </cofactor>
</comment>
<dbReference type="InterPro" id="IPR017972">
    <property type="entry name" value="Cyt_P450_CS"/>
</dbReference>